<dbReference type="AlphaFoldDB" id="A0ABD3XBP5"/>
<dbReference type="Proteomes" id="UP001634394">
    <property type="component" value="Unassembled WGS sequence"/>
</dbReference>
<evidence type="ECO:0000256" key="2">
    <source>
        <dbReference type="PROSITE-ProRule" id="PRU00059"/>
    </source>
</evidence>
<reference evidence="4 5" key="1">
    <citation type="submission" date="2024-11" db="EMBL/GenBank/DDBJ databases">
        <title>Chromosome-level genome assembly of the freshwater bivalve Anodonta woodiana.</title>
        <authorList>
            <person name="Chen X."/>
        </authorList>
    </citation>
    <scope>NUCLEOTIDE SEQUENCE [LARGE SCALE GENOMIC DNA]</scope>
    <source>
        <strain evidence="4">MN2024</strain>
        <tissue evidence="4">Gills</tissue>
    </source>
</reference>
<keyword evidence="1" id="KW-1015">Disulfide bond</keyword>
<name>A0ABD3XBP5_SINWO</name>
<dbReference type="InterPro" id="IPR035914">
    <property type="entry name" value="Sperma_CUB_dom_sf"/>
</dbReference>
<dbReference type="PROSITE" id="PS01180">
    <property type="entry name" value="CUB"/>
    <property type="match status" value="1"/>
</dbReference>
<dbReference type="Gene3D" id="2.60.120.290">
    <property type="entry name" value="Spermadhesin, CUB domain"/>
    <property type="match status" value="1"/>
</dbReference>
<comment type="caution">
    <text evidence="4">The sequence shown here is derived from an EMBL/GenBank/DDBJ whole genome shotgun (WGS) entry which is preliminary data.</text>
</comment>
<evidence type="ECO:0000256" key="1">
    <source>
        <dbReference type="ARBA" id="ARBA00023157"/>
    </source>
</evidence>
<proteinExistence type="predicted"/>
<dbReference type="SUPFAM" id="SSF49854">
    <property type="entry name" value="Spermadhesin, CUB domain"/>
    <property type="match status" value="1"/>
</dbReference>
<comment type="caution">
    <text evidence="2">Lacks conserved residue(s) required for the propagation of feature annotation.</text>
</comment>
<sequence>AIDVRNRRRGIGSNNVTCGEPPSTLGDLVLYTKQQDAAFYVCPSEKNIYVDVPLNCPILHCQANGTFSTLENATFQSYCSPVSGRETVVSTSGAITSPNYPGNYFPTLNDTNFVWSIMTPGTNLVFRIEDFVIDASTAFSLICGD</sequence>
<dbReference type="EMBL" id="JBJQND010000003">
    <property type="protein sequence ID" value="KAL3883036.1"/>
    <property type="molecule type" value="Genomic_DNA"/>
</dbReference>
<feature type="non-terminal residue" evidence="4">
    <location>
        <position position="1"/>
    </location>
</feature>
<feature type="non-terminal residue" evidence="4">
    <location>
        <position position="145"/>
    </location>
</feature>
<feature type="domain" description="CUB" evidence="3">
    <location>
        <begin position="79"/>
        <end position="145"/>
    </location>
</feature>
<organism evidence="4 5">
    <name type="scientific">Sinanodonta woodiana</name>
    <name type="common">Chinese pond mussel</name>
    <name type="synonym">Anodonta woodiana</name>
    <dbReference type="NCBI Taxonomy" id="1069815"/>
    <lineage>
        <taxon>Eukaryota</taxon>
        <taxon>Metazoa</taxon>
        <taxon>Spiralia</taxon>
        <taxon>Lophotrochozoa</taxon>
        <taxon>Mollusca</taxon>
        <taxon>Bivalvia</taxon>
        <taxon>Autobranchia</taxon>
        <taxon>Heteroconchia</taxon>
        <taxon>Palaeoheterodonta</taxon>
        <taxon>Unionida</taxon>
        <taxon>Unionoidea</taxon>
        <taxon>Unionidae</taxon>
        <taxon>Unioninae</taxon>
        <taxon>Sinanodonta</taxon>
    </lineage>
</organism>
<dbReference type="InterPro" id="IPR000859">
    <property type="entry name" value="CUB_dom"/>
</dbReference>
<evidence type="ECO:0000259" key="3">
    <source>
        <dbReference type="PROSITE" id="PS01180"/>
    </source>
</evidence>
<protein>
    <recommendedName>
        <fullName evidence="3">CUB domain-containing protein</fullName>
    </recommendedName>
</protein>
<evidence type="ECO:0000313" key="4">
    <source>
        <dbReference type="EMBL" id="KAL3883036.1"/>
    </source>
</evidence>
<gene>
    <name evidence="4" type="ORF">ACJMK2_029331</name>
</gene>
<accession>A0ABD3XBP5</accession>
<keyword evidence="5" id="KW-1185">Reference proteome</keyword>
<evidence type="ECO:0000313" key="5">
    <source>
        <dbReference type="Proteomes" id="UP001634394"/>
    </source>
</evidence>